<feature type="transmembrane region" description="Helical" evidence="1">
    <location>
        <begin position="219"/>
        <end position="238"/>
    </location>
</feature>
<feature type="signal peptide" evidence="2">
    <location>
        <begin position="1"/>
        <end position="16"/>
    </location>
</feature>
<proteinExistence type="predicted"/>
<name>A0A7K0CD57_9ACTN</name>
<feature type="chain" id="PRO_5038648415" description="Integral membrane protein" evidence="2">
    <location>
        <begin position="17"/>
        <end position="289"/>
    </location>
</feature>
<keyword evidence="1" id="KW-0812">Transmembrane</keyword>
<comment type="caution">
    <text evidence="3">The sequence shown here is derived from an EMBL/GenBank/DDBJ whole genome shotgun (WGS) entry which is preliminary data.</text>
</comment>
<keyword evidence="1" id="KW-0472">Membrane</keyword>
<dbReference type="EMBL" id="WEGJ01000003">
    <property type="protein sequence ID" value="MQY11388.1"/>
    <property type="molecule type" value="Genomic_DNA"/>
</dbReference>
<keyword evidence="1" id="KW-1133">Transmembrane helix</keyword>
<dbReference type="Proteomes" id="UP000466345">
    <property type="component" value="Unassembled WGS sequence"/>
</dbReference>
<dbReference type="PANTHER" id="PTHR40761">
    <property type="entry name" value="CONSERVED INTEGRAL MEMBRANE ALANINE VALINE AND LEUCINE RICH PROTEIN-RELATED"/>
    <property type="match status" value="1"/>
</dbReference>
<feature type="transmembrane region" description="Helical" evidence="1">
    <location>
        <begin position="55"/>
        <end position="80"/>
    </location>
</feature>
<evidence type="ECO:0000256" key="1">
    <source>
        <dbReference type="SAM" id="Phobius"/>
    </source>
</evidence>
<gene>
    <name evidence="3" type="ORF">SRB5_15040</name>
</gene>
<organism evidence="3 4">
    <name type="scientific">Streptomyces smaragdinus</name>
    <dbReference type="NCBI Taxonomy" id="2585196"/>
    <lineage>
        <taxon>Bacteria</taxon>
        <taxon>Bacillati</taxon>
        <taxon>Actinomycetota</taxon>
        <taxon>Actinomycetes</taxon>
        <taxon>Kitasatosporales</taxon>
        <taxon>Streptomycetaceae</taxon>
        <taxon>Streptomyces</taxon>
    </lineage>
</organism>
<dbReference type="RefSeq" id="WP_153450648.1">
    <property type="nucleotide sequence ID" value="NZ_WEGJ01000003.1"/>
</dbReference>
<sequence>MYAALLLALASAVAYAGGAVLQERIACRASAAKAVRQGGWWVAVGLNITGALLHIVALRYGPLTVIQPLGALTLVLALPLQSAVTGRRAGAVQWRGAALTMAGLAGLVALTQSGGRLQVLGTAQIAGVVAATAVALAALTAGARAARSATARSLALATASGLAFGVASVLTQTVAVHPEFTPGPALAAAAVAVLSPAGLMLAQAGYGNGLGAPLATSNLVNPAVSAAIGIALLGEHFALGTPGAAIAALTGLVAAYGVLLLTRQTPAPTWTETPVPARIRPAEAYALTR</sequence>
<accession>A0A7K0CD57</accession>
<protein>
    <recommendedName>
        <fullName evidence="5">Integral membrane protein</fullName>
    </recommendedName>
</protein>
<feature type="transmembrane region" description="Helical" evidence="1">
    <location>
        <begin position="92"/>
        <end position="111"/>
    </location>
</feature>
<evidence type="ECO:0000256" key="2">
    <source>
        <dbReference type="SAM" id="SignalP"/>
    </source>
</evidence>
<dbReference type="AlphaFoldDB" id="A0A7K0CD57"/>
<dbReference type="OrthoDB" id="4229124at2"/>
<feature type="transmembrane region" description="Helical" evidence="1">
    <location>
        <begin position="154"/>
        <end position="174"/>
    </location>
</feature>
<feature type="transmembrane region" description="Helical" evidence="1">
    <location>
        <begin position="186"/>
        <end position="207"/>
    </location>
</feature>
<feature type="transmembrane region" description="Helical" evidence="1">
    <location>
        <begin position="244"/>
        <end position="262"/>
    </location>
</feature>
<evidence type="ECO:0008006" key="5">
    <source>
        <dbReference type="Google" id="ProtNLM"/>
    </source>
</evidence>
<reference evidence="3 4" key="1">
    <citation type="submission" date="2019-10" db="EMBL/GenBank/DDBJ databases">
        <title>Streptomyces smaragdinus sp. nov. and Streptomyces fabii sp. nov., isolated from the gut of fungus growing-termite Macrotermes natalensis.</title>
        <authorList>
            <person name="Schwitalla J."/>
            <person name="Benndorf R."/>
            <person name="Martin K."/>
            <person name="De Beer W."/>
            <person name="Kaster A.-K."/>
            <person name="Vollmers J."/>
            <person name="Poulsen M."/>
            <person name="Beemelmanns C."/>
        </authorList>
    </citation>
    <scope>NUCLEOTIDE SEQUENCE [LARGE SCALE GENOMIC DNA]</scope>
    <source>
        <strain evidence="3 4">RB5</strain>
    </source>
</reference>
<evidence type="ECO:0000313" key="3">
    <source>
        <dbReference type="EMBL" id="MQY11388.1"/>
    </source>
</evidence>
<keyword evidence="4" id="KW-1185">Reference proteome</keyword>
<evidence type="ECO:0000313" key="4">
    <source>
        <dbReference type="Proteomes" id="UP000466345"/>
    </source>
</evidence>
<keyword evidence="2" id="KW-0732">Signal</keyword>
<feature type="transmembrane region" description="Helical" evidence="1">
    <location>
        <begin position="123"/>
        <end position="142"/>
    </location>
</feature>
<dbReference type="PANTHER" id="PTHR40761:SF1">
    <property type="entry name" value="CONSERVED INTEGRAL MEMBRANE ALANINE VALINE AND LEUCINE RICH PROTEIN-RELATED"/>
    <property type="match status" value="1"/>
</dbReference>